<reference evidence="2 3" key="1">
    <citation type="journal article" date="2016" name="Sci. Rep.">
        <title>Metabolic traits of an uncultured archaeal lineage -MSBL1- from brine pools of the Red Sea.</title>
        <authorList>
            <person name="Mwirichia R."/>
            <person name="Alam I."/>
            <person name="Rashid M."/>
            <person name="Vinu M."/>
            <person name="Ba-Alawi W."/>
            <person name="Anthony Kamau A."/>
            <person name="Kamanda Ngugi D."/>
            <person name="Goker M."/>
            <person name="Klenk H.P."/>
            <person name="Bajic V."/>
            <person name="Stingl U."/>
        </authorList>
    </citation>
    <scope>NUCLEOTIDE SEQUENCE [LARGE SCALE GENOMIC DNA]</scope>
    <source>
        <strain evidence="2">SCGC-AAA382K21</strain>
    </source>
</reference>
<dbReference type="PATRIC" id="fig|1698283.3.peg.145"/>
<accession>A0A133VJU6</accession>
<proteinExistence type="predicted"/>
<dbReference type="AlphaFoldDB" id="A0A133VJU6"/>
<sequence>MSKMKKVLELVEEKGIIRPKDLQEEGLPKKYIYRLYDQGKLEKIDRGLYKLAGKSFSENEMMLSVARKSPDAAFCLLTALRFYEMTTQNPHQIWVAIHHKDKEPSINVPLKVVRMTGKSLKGGIEKREVDNVPIRVFNPAKTVADCFKFRNKIGLEVALEALREYKSKDMGTMSELWEFAKVDRVQNVIQPYAESMQ</sequence>
<organism evidence="2 3">
    <name type="scientific">candidate division MSBL1 archaeon SCGC-AAA382K21</name>
    <dbReference type="NCBI Taxonomy" id="1698283"/>
    <lineage>
        <taxon>Archaea</taxon>
        <taxon>Methanobacteriati</taxon>
        <taxon>Methanobacteriota</taxon>
        <taxon>candidate division MSBL1</taxon>
    </lineage>
</organism>
<comment type="caution">
    <text evidence="2">The sequence shown here is derived from an EMBL/GenBank/DDBJ whole genome shotgun (WGS) entry which is preliminary data.</text>
</comment>
<name>A0A133VJU6_9EURY</name>
<protein>
    <recommendedName>
        <fullName evidence="1">AbiEi antitoxin N-terminal domain-containing protein</fullName>
    </recommendedName>
</protein>
<evidence type="ECO:0000259" key="1">
    <source>
        <dbReference type="Pfam" id="PF13338"/>
    </source>
</evidence>
<dbReference type="Proteomes" id="UP000070504">
    <property type="component" value="Unassembled WGS sequence"/>
</dbReference>
<gene>
    <name evidence="2" type="ORF">AKJ54_01175</name>
</gene>
<feature type="domain" description="AbiEi antitoxin N-terminal" evidence="1">
    <location>
        <begin position="6"/>
        <end position="49"/>
    </location>
</feature>
<keyword evidence="3" id="KW-1185">Reference proteome</keyword>
<dbReference type="InterPro" id="IPR025159">
    <property type="entry name" value="AbiEi_N"/>
</dbReference>
<evidence type="ECO:0000313" key="2">
    <source>
        <dbReference type="EMBL" id="KXB06709.1"/>
    </source>
</evidence>
<dbReference type="EMBL" id="LHYH01000029">
    <property type="protein sequence ID" value="KXB06709.1"/>
    <property type="molecule type" value="Genomic_DNA"/>
</dbReference>
<evidence type="ECO:0000313" key="3">
    <source>
        <dbReference type="Proteomes" id="UP000070504"/>
    </source>
</evidence>
<dbReference type="Pfam" id="PF13338">
    <property type="entry name" value="AbiEi_4"/>
    <property type="match status" value="1"/>
</dbReference>